<proteinExistence type="predicted"/>
<accession>A0A0R2CFH0</accession>
<organism evidence="1 2">
    <name type="scientific">Fructilactobacillus florum DSM 22689 = JCM 16035</name>
    <dbReference type="NCBI Taxonomy" id="1423745"/>
    <lineage>
        <taxon>Bacteria</taxon>
        <taxon>Bacillati</taxon>
        <taxon>Bacillota</taxon>
        <taxon>Bacilli</taxon>
        <taxon>Lactobacillales</taxon>
        <taxon>Lactobacillaceae</taxon>
        <taxon>Fructilactobacillus</taxon>
    </lineage>
</organism>
<dbReference type="SUPFAM" id="SSF53335">
    <property type="entry name" value="S-adenosyl-L-methionine-dependent methyltransferases"/>
    <property type="match status" value="1"/>
</dbReference>
<dbReference type="PATRIC" id="fig|1423745.4.peg.280"/>
<sequence length="269" mass="31015">MKKLAGPKHPYIQQLQSFQTEFSGIPIIQDLIKQILQADHAITNNQLPQPLPQLLLPADIQDQLYHFVNQRYPLGDRRGDQLWDHLINDLPRLDQQIRSFRDYLEEHYGMWAYLTAPFISRLADFLAPHPVLEIMAGNGYLSRGLRKAGAQVIATDSLAWKTENQTGRNLVTEVLKKDALQAYACYHHQVDYVLMCWSPDNDPVDWELLQAMRADQHAPQLLVIGERDGATNSHVFWEQAHFHNSPELATLNQSFNHFDLLNDQIYLIS</sequence>
<comment type="caution">
    <text evidence="1">The sequence shown here is derived from an EMBL/GenBank/DDBJ whole genome shotgun (WGS) entry which is preliminary data.</text>
</comment>
<evidence type="ECO:0000313" key="2">
    <source>
        <dbReference type="Proteomes" id="UP000051586"/>
    </source>
</evidence>
<dbReference type="Proteomes" id="UP000051586">
    <property type="component" value="Unassembled WGS sequence"/>
</dbReference>
<dbReference type="RefSeq" id="WP_082619232.1">
    <property type="nucleotide sequence ID" value="NZ_AYZI01000011.1"/>
</dbReference>
<dbReference type="Gene3D" id="3.40.50.150">
    <property type="entry name" value="Vaccinia Virus protein VP39"/>
    <property type="match status" value="1"/>
</dbReference>
<protein>
    <recommendedName>
        <fullName evidence="3">SAM-dependent methyltransferase</fullName>
    </recommendedName>
</protein>
<dbReference type="InterPro" id="IPR029063">
    <property type="entry name" value="SAM-dependent_MTases_sf"/>
</dbReference>
<reference evidence="1 2" key="1">
    <citation type="journal article" date="2015" name="Genome Announc.">
        <title>Expanding the biotechnology potential of lactobacilli through comparative genomics of 213 strains and associated genera.</title>
        <authorList>
            <person name="Sun Z."/>
            <person name="Harris H.M."/>
            <person name="McCann A."/>
            <person name="Guo C."/>
            <person name="Argimon S."/>
            <person name="Zhang W."/>
            <person name="Yang X."/>
            <person name="Jeffery I.B."/>
            <person name="Cooney J.C."/>
            <person name="Kagawa T.F."/>
            <person name="Liu W."/>
            <person name="Song Y."/>
            <person name="Salvetti E."/>
            <person name="Wrobel A."/>
            <person name="Rasinkangas P."/>
            <person name="Parkhill J."/>
            <person name="Rea M.C."/>
            <person name="O'Sullivan O."/>
            <person name="Ritari J."/>
            <person name="Douillard F.P."/>
            <person name="Paul Ross R."/>
            <person name="Yang R."/>
            <person name="Briner A.E."/>
            <person name="Felis G.E."/>
            <person name="de Vos W.M."/>
            <person name="Barrangou R."/>
            <person name="Klaenhammer T.R."/>
            <person name="Caufield P.W."/>
            <person name="Cui Y."/>
            <person name="Zhang H."/>
            <person name="O'Toole P.W."/>
        </authorList>
    </citation>
    <scope>NUCLEOTIDE SEQUENCE [LARGE SCALE GENOMIC DNA]</scope>
    <source>
        <strain evidence="1 2">DSM 22689</strain>
    </source>
</reference>
<name>A0A0R2CFH0_9LACO</name>
<dbReference type="AlphaFoldDB" id="A0A0R2CFH0"/>
<evidence type="ECO:0000313" key="1">
    <source>
        <dbReference type="EMBL" id="KRM89858.1"/>
    </source>
</evidence>
<dbReference type="STRING" id="1423745.GCA_001311215_01496"/>
<gene>
    <name evidence="1" type="ORF">FC87_GL000272</name>
</gene>
<dbReference type="EMBL" id="AYZI01000011">
    <property type="protein sequence ID" value="KRM89858.1"/>
    <property type="molecule type" value="Genomic_DNA"/>
</dbReference>
<evidence type="ECO:0008006" key="3">
    <source>
        <dbReference type="Google" id="ProtNLM"/>
    </source>
</evidence>